<accession>A0A179FKJ7</accession>
<feature type="compositionally biased region" description="Polar residues" evidence="2">
    <location>
        <begin position="368"/>
        <end position="388"/>
    </location>
</feature>
<dbReference type="SUPFAM" id="SSF47616">
    <property type="entry name" value="GST C-terminal domain-like"/>
    <property type="match status" value="1"/>
</dbReference>
<feature type="compositionally biased region" description="Basic and acidic residues" evidence="2">
    <location>
        <begin position="250"/>
        <end position="271"/>
    </location>
</feature>
<dbReference type="RefSeq" id="XP_018142904.1">
    <property type="nucleotide sequence ID" value="XM_018286316.1"/>
</dbReference>
<dbReference type="Gene3D" id="3.40.50.850">
    <property type="entry name" value="Isochorismatase-like"/>
    <property type="match status" value="1"/>
</dbReference>
<dbReference type="PROSITE" id="PS51471">
    <property type="entry name" value="FE2OG_OXY"/>
    <property type="match status" value="1"/>
</dbReference>
<dbReference type="Pfam" id="PF00857">
    <property type="entry name" value="Isochorismatase"/>
    <property type="match status" value="1"/>
</dbReference>
<dbReference type="InterPro" id="IPR037151">
    <property type="entry name" value="AlkB-like_sf"/>
</dbReference>
<keyword evidence="5" id="KW-1185">Reference proteome</keyword>
<dbReference type="Gene3D" id="1.20.1050.10">
    <property type="match status" value="1"/>
</dbReference>
<dbReference type="PANTHER" id="PTHR31212:SF5">
    <property type="entry name" value="ISOCHORISMATASE FAMILY PROTEIN FAMILY (AFU_ORTHOLOGUE AFUA_3G14500)"/>
    <property type="match status" value="1"/>
</dbReference>
<dbReference type="EMBL" id="LSBJ02000004">
    <property type="protein sequence ID" value="OAQ65817.1"/>
    <property type="molecule type" value="Genomic_DNA"/>
</dbReference>
<dbReference type="Proteomes" id="UP000078397">
    <property type="component" value="Unassembled WGS sequence"/>
</dbReference>
<feature type="region of interest" description="Disordered" evidence="2">
    <location>
        <begin position="535"/>
        <end position="566"/>
    </location>
</feature>
<dbReference type="SUPFAM" id="SSF51197">
    <property type="entry name" value="Clavaminate synthase-like"/>
    <property type="match status" value="1"/>
</dbReference>
<feature type="compositionally biased region" description="Low complexity" evidence="2">
    <location>
        <begin position="291"/>
        <end position="306"/>
    </location>
</feature>
<dbReference type="STRING" id="1380566.A0A179FKJ7"/>
<comment type="caution">
    <text evidence="4">The sequence shown here is derived from an EMBL/GenBank/DDBJ whole genome shotgun (WGS) entry which is preliminary data.</text>
</comment>
<organism evidence="4 5">
    <name type="scientific">Pochonia chlamydosporia 170</name>
    <dbReference type="NCBI Taxonomy" id="1380566"/>
    <lineage>
        <taxon>Eukaryota</taxon>
        <taxon>Fungi</taxon>
        <taxon>Dikarya</taxon>
        <taxon>Ascomycota</taxon>
        <taxon>Pezizomycotina</taxon>
        <taxon>Sordariomycetes</taxon>
        <taxon>Hypocreomycetidae</taxon>
        <taxon>Hypocreales</taxon>
        <taxon>Clavicipitaceae</taxon>
        <taxon>Pochonia</taxon>
    </lineage>
</organism>
<dbReference type="AlphaFoldDB" id="A0A179FKJ7"/>
<dbReference type="InterPro" id="IPR000868">
    <property type="entry name" value="Isochorismatase-like_dom"/>
</dbReference>
<evidence type="ECO:0000259" key="3">
    <source>
        <dbReference type="PROSITE" id="PS51471"/>
    </source>
</evidence>
<dbReference type="OrthoDB" id="445341at2759"/>
<dbReference type="GO" id="GO:0006307">
    <property type="term" value="P:DNA alkylation repair"/>
    <property type="evidence" value="ECO:0007669"/>
    <property type="project" value="InterPro"/>
</dbReference>
<dbReference type="Pfam" id="PF24470">
    <property type="entry name" value="Thiored_Isochorism"/>
    <property type="match status" value="1"/>
</dbReference>
<dbReference type="InterPro" id="IPR005123">
    <property type="entry name" value="Oxoglu/Fe-dep_dioxygenase_dom"/>
</dbReference>
<feature type="region of interest" description="Disordered" evidence="2">
    <location>
        <begin position="82"/>
        <end position="104"/>
    </location>
</feature>
<dbReference type="SUPFAM" id="SSF52499">
    <property type="entry name" value="Isochorismatase-like hydrolases"/>
    <property type="match status" value="1"/>
</dbReference>
<feature type="region of interest" description="Disordered" evidence="2">
    <location>
        <begin position="237"/>
        <end position="271"/>
    </location>
</feature>
<dbReference type="GeneID" id="28850310"/>
<gene>
    <name evidence="4" type="ORF">VFPPC_07466</name>
</gene>
<dbReference type="InterPro" id="IPR057088">
    <property type="entry name" value="GLRG_09195_Thiored"/>
</dbReference>
<protein>
    <submittedName>
        <fullName evidence="4">Isochorismatase family protein family</fullName>
    </submittedName>
</protein>
<dbReference type="InterPro" id="IPR032854">
    <property type="entry name" value="ALKBH3"/>
</dbReference>
<proteinExistence type="inferred from homology"/>
<dbReference type="PANTHER" id="PTHR31212">
    <property type="entry name" value="ALPHA-KETOGLUTARATE-DEPENDENT DIOXYGENASE ALKB HOMOLOG 3"/>
    <property type="match status" value="1"/>
</dbReference>
<evidence type="ECO:0000313" key="5">
    <source>
        <dbReference type="Proteomes" id="UP000078397"/>
    </source>
</evidence>
<name>A0A179FKJ7_METCM</name>
<evidence type="ECO:0000256" key="1">
    <source>
        <dbReference type="ARBA" id="ARBA00006336"/>
    </source>
</evidence>
<feature type="domain" description="Fe2OG dioxygenase" evidence="3">
    <location>
        <begin position="491"/>
        <end position="615"/>
    </location>
</feature>
<dbReference type="Pfam" id="PF13532">
    <property type="entry name" value="2OG-FeII_Oxy_2"/>
    <property type="match status" value="1"/>
</dbReference>
<feature type="region of interest" description="Disordered" evidence="2">
    <location>
        <begin position="291"/>
        <end position="346"/>
    </location>
</feature>
<dbReference type="Gene3D" id="2.60.120.590">
    <property type="entry name" value="Alpha-ketoglutarate-dependent dioxygenase AlkB-like"/>
    <property type="match status" value="1"/>
</dbReference>
<comment type="similarity">
    <text evidence="1">Belongs to the isochorismatase family.</text>
</comment>
<feature type="region of interest" description="Disordered" evidence="2">
    <location>
        <begin position="368"/>
        <end position="392"/>
    </location>
</feature>
<evidence type="ECO:0000256" key="2">
    <source>
        <dbReference type="SAM" id="MobiDB-lite"/>
    </source>
</evidence>
<dbReference type="InterPro" id="IPR036380">
    <property type="entry name" value="Isochorismatase-like_sf"/>
</dbReference>
<evidence type="ECO:0000313" key="4">
    <source>
        <dbReference type="EMBL" id="OAQ65817.1"/>
    </source>
</evidence>
<dbReference type="InterPro" id="IPR027450">
    <property type="entry name" value="AlkB-like"/>
</dbReference>
<dbReference type="CDD" id="cd00431">
    <property type="entry name" value="cysteine_hydrolases"/>
    <property type="match status" value="1"/>
</dbReference>
<dbReference type="InterPro" id="IPR036282">
    <property type="entry name" value="Glutathione-S-Trfase_C_sf"/>
</dbReference>
<dbReference type="CDD" id="cd00299">
    <property type="entry name" value="GST_C_family"/>
    <property type="match status" value="1"/>
</dbReference>
<dbReference type="KEGG" id="pchm:VFPPC_07466"/>
<reference evidence="4 5" key="1">
    <citation type="journal article" date="2016" name="PLoS Pathog.">
        <title>Biosynthesis of antibiotic leucinostatins in bio-control fungus Purpureocillium lilacinum and their inhibition on phytophthora revealed by genome mining.</title>
        <authorList>
            <person name="Wang G."/>
            <person name="Liu Z."/>
            <person name="Lin R."/>
            <person name="Li E."/>
            <person name="Mao Z."/>
            <person name="Ling J."/>
            <person name="Yang Y."/>
            <person name="Yin W.B."/>
            <person name="Xie B."/>
        </authorList>
    </citation>
    <scope>NUCLEOTIDE SEQUENCE [LARGE SCALE GENOMIC DNA]</scope>
    <source>
        <strain evidence="4">170</strain>
    </source>
</reference>
<sequence length="872" mass="94937">MFSFDQALLPQLTTRKALILVDFQNDFLDPNGGLPSTDPDGYINRAVELVKAFRGNGDIIWLQSQFAKPVLVDDESIIVSDAPPSARHKGKRGRTVAPVLPSNPERPMDPEAFLSYPEATCVKPSSWGAKPSPIVESAIEKGDTILSKSHYSGFAGTQLLMLLRAKMVMEVYICGSLGNVGVYATALDAAGHGLSITVVEDCCGYRSEQRLLAAVKSLIDLTGCEIASSPELLESLQPKPAATTARARNSKRDKSAVSLVGKEENGKRNEIKDAAPDLVQHMAGLHLDAETSAAGAGKGAAPSTTSKADSQNAQPKQREALGNGKKPKVTGSGDTEPHQTVVKKDNILHSTVADDLDKNQESTLAATQANTTKPHMNTMGNATPQTTPGHGDEEQILQKGLCEGDTDIIENVLSEDLVKDAFEKLSDEVQWQRMLHQGGEVPRLVAVQGEVSEDGSMPVYRHPSDESPPLLPFSPTVRAIKAETEKHLGHPLNHVLIQFYRDGKDYISEHSDKTIDVVKGSYIANVSLGAERTMVFRTKRQGKDPSRSDASPPGDTKRQAQRAQLPHNSLCRMGLKTNMKWLHSIRQDKRAEREKTPAELAFKGGRISLTFRQIGTFLDKDETIIWGQGATGKTRETAKPVINGQSAEAIEMLKAFGAENNSSIFDWEARYGKGFDVLHISNSPRFFASADTTANMRIGLMLAEYGISFAKGSMAPHSTGGDVSTDAPIRFVDNDANKSAVDGDVAIMLYLDAVYGQTEKSSQNDLALRFTRFQRALKLADMWKHQDKSRPLDKTLQAELATWDEFAKNTSETAGIANSTTSIADFAAWPVLHAMVELYGDGVFDGLARLKAYYERFGEREATKKVVGKSDS</sequence>
<dbReference type="GO" id="GO:0051213">
    <property type="term" value="F:dioxygenase activity"/>
    <property type="evidence" value="ECO:0007669"/>
    <property type="project" value="InterPro"/>
</dbReference>